<dbReference type="GO" id="GO:0005737">
    <property type="term" value="C:cytoplasm"/>
    <property type="evidence" value="ECO:0007669"/>
    <property type="project" value="TreeGrafter"/>
</dbReference>
<comment type="caution">
    <text evidence="5">The sequence shown here is derived from an EMBL/GenBank/DDBJ whole genome shotgun (WGS) entry which is preliminary data.</text>
</comment>
<dbReference type="CDD" id="cd03141">
    <property type="entry name" value="GATase1_Hsp31_like"/>
    <property type="match status" value="1"/>
</dbReference>
<keyword evidence="2" id="KW-0456">Lyase</keyword>
<feature type="domain" description="DJ-1/PfpI" evidence="4">
    <location>
        <begin position="8"/>
        <end position="123"/>
    </location>
</feature>
<gene>
    <name evidence="5" type="ORF">CVIRNUC_002681</name>
</gene>
<dbReference type="Gene3D" id="3.40.50.880">
    <property type="match status" value="1"/>
</dbReference>
<evidence type="ECO:0000259" key="4">
    <source>
        <dbReference type="Pfam" id="PF01965"/>
    </source>
</evidence>
<accession>A0AAV1HXJ9</accession>
<dbReference type="SUPFAM" id="SSF52317">
    <property type="entry name" value="Class I glutamine amidotransferase-like"/>
    <property type="match status" value="1"/>
</dbReference>
<reference evidence="5 6" key="1">
    <citation type="submission" date="2023-10" db="EMBL/GenBank/DDBJ databases">
        <authorList>
            <person name="Maclean D."/>
            <person name="Macfadyen A."/>
        </authorList>
    </citation>
    <scope>NUCLEOTIDE SEQUENCE [LARGE SCALE GENOMIC DNA]</scope>
</reference>
<proteinExistence type="inferred from homology"/>
<keyword evidence="6" id="KW-1185">Reference proteome</keyword>
<dbReference type="GO" id="GO:0019172">
    <property type="term" value="F:glyoxalase III activity"/>
    <property type="evidence" value="ECO:0007669"/>
    <property type="project" value="TreeGrafter"/>
</dbReference>
<comment type="similarity">
    <text evidence="3">Belongs to the peptidase C56 family. HSP31-like subfamily.</text>
</comment>
<dbReference type="InterPro" id="IPR002818">
    <property type="entry name" value="DJ-1/PfpI"/>
</dbReference>
<dbReference type="AlphaFoldDB" id="A0AAV1HXJ9"/>
<dbReference type="GO" id="GO:0019243">
    <property type="term" value="P:methylglyoxal catabolic process to D-lactate via S-lactoyl-glutathione"/>
    <property type="evidence" value="ECO:0007669"/>
    <property type="project" value="TreeGrafter"/>
</dbReference>
<evidence type="ECO:0000256" key="1">
    <source>
        <dbReference type="ARBA" id="ARBA00023016"/>
    </source>
</evidence>
<evidence type="ECO:0000256" key="2">
    <source>
        <dbReference type="ARBA" id="ARBA00023239"/>
    </source>
</evidence>
<dbReference type="Proteomes" id="UP001314263">
    <property type="component" value="Unassembled WGS sequence"/>
</dbReference>
<dbReference type="Pfam" id="PF01965">
    <property type="entry name" value="DJ-1_PfpI"/>
    <property type="match status" value="1"/>
</dbReference>
<name>A0AAV1HXJ9_9CHLO</name>
<dbReference type="PANTHER" id="PTHR48094">
    <property type="entry name" value="PROTEIN/NUCLEIC ACID DEGLYCASE DJ-1-RELATED"/>
    <property type="match status" value="1"/>
</dbReference>
<dbReference type="InterPro" id="IPR029062">
    <property type="entry name" value="Class_I_gatase-like"/>
</dbReference>
<keyword evidence="1" id="KW-0346">Stress response</keyword>
<protein>
    <recommendedName>
        <fullName evidence="4">DJ-1/PfpI domain-containing protein</fullName>
    </recommendedName>
</protein>
<dbReference type="PANTHER" id="PTHR48094:SF11">
    <property type="entry name" value="GLUTATHIONE-INDEPENDENT GLYOXALASE HSP31-RELATED"/>
    <property type="match status" value="1"/>
</dbReference>
<organism evidence="5 6">
    <name type="scientific">Coccomyxa viridis</name>
    <dbReference type="NCBI Taxonomy" id="1274662"/>
    <lineage>
        <taxon>Eukaryota</taxon>
        <taxon>Viridiplantae</taxon>
        <taxon>Chlorophyta</taxon>
        <taxon>core chlorophytes</taxon>
        <taxon>Trebouxiophyceae</taxon>
        <taxon>Trebouxiophyceae incertae sedis</taxon>
        <taxon>Coccomyxaceae</taxon>
        <taxon>Coccomyxa</taxon>
    </lineage>
</organism>
<evidence type="ECO:0000256" key="3">
    <source>
        <dbReference type="ARBA" id="ARBA00038493"/>
    </source>
</evidence>
<evidence type="ECO:0000313" key="5">
    <source>
        <dbReference type="EMBL" id="CAK0759225.1"/>
    </source>
</evidence>
<dbReference type="InterPro" id="IPR050325">
    <property type="entry name" value="Prot/Nucl_acid_deglycase"/>
</dbReference>
<sequence>MYRAETLAEPYYTFRKKGYAVAFASVAGGPIPIDPYSLSPTIMKNYSIKTFMYDNEAQYAMSKSLPVAIADPDEYVAIFIAGGHGIAWDGPFNPELRRLIEEAYRQHKLIAAVDHGPAVLVNAINRRVEDPDVGQPILWRKQVTGISNSEEEAMGRADLVPFLLEDRIREVDGVYLRSIRDWDSFTIRTSQIITGQNAASSKATADAVVDALSYGVRLTP</sequence>
<dbReference type="EMBL" id="CAUYUE010000003">
    <property type="protein sequence ID" value="CAK0759225.1"/>
    <property type="molecule type" value="Genomic_DNA"/>
</dbReference>
<evidence type="ECO:0000313" key="6">
    <source>
        <dbReference type="Proteomes" id="UP001314263"/>
    </source>
</evidence>